<feature type="transmembrane region" description="Helical" evidence="8">
    <location>
        <begin position="66"/>
        <end position="86"/>
    </location>
</feature>
<dbReference type="InterPro" id="IPR000515">
    <property type="entry name" value="MetI-like"/>
</dbReference>
<feature type="domain" description="ABC transmembrane type-1" evidence="9">
    <location>
        <begin position="60"/>
        <end position="248"/>
    </location>
</feature>
<keyword evidence="11" id="KW-1185">Reference proteome</keyword>
<evidence type="ECO:0000256" key="5">
    <source>
        <dbReference type="ARBA" id="ARBA00022692"/>
    </source>
</evidence>
<dbReference type="Gene3D" id="1.10.3720.10">
    <property type="entry name" value="MetI-like"/>
    <property type="match status" value="1"/>
</dbReference>
<feature type="transmembrane region" description="Helical" evidence="8">
    <location>
        <begin position="172"/>
        <end position="194"/>
    </location>
</feature>
<dbReference type="SUPFAM" id="SSF161098">
    <property type="entry name" value="MetI-like"/>
    <property type="match status" value="1"/>
</dbReference>
<comment type="subcellular location">
    <subcellularLocation>
        <location evidence="1">Cell inner membrane</location>
        <topology evidence="1">Multi-pass membrane protein</topology>
    </subcellularLocation>
    <subcellularLocation>
        <location evidence="8">Cell membrane</location>
        <topology evidence="8">Multi-pass membrane protein</topology>
    </subcellularLocation>
</comment>
<feature type="transmembrane region" description="Helical" evidence="8">
    <location>
        <begin position="98"/>
        <end position="125"/>
    </location>
</feature>
<keyword evidence="2 8" id="KW-0813">Transport</keyword>
<comment type="similarity">
    <text evidence="8">Belongs to the binding-protein-dependent transport system permease family.</text>
</comment>
<evidence type="ECO:0000256" key="3">
    <source>
        <dbReference type="ARBA" id="ARBA00022475"/>
    </source>
</evidence>
<evidence type="ECO:0000313" key="11">
    <source>
        <dbReference type="Proteomes" id="UP000570514"/>
    </source>
</evidence>
<dbReference type="InterPro" id="IPR035906">
    <property type="entry name" value="MetI-like_sf"/>
</dbReference>
<dbReference type="PANTHER" id="PTHR43357">
    <property type="entry name" value="INNER MEMBRANE ABC TRANSPORTER PERMEASE PROTEIN YDCV"/>
    <property type="match status" value="1"/>
</dbReference>
<proteinExistence type="inferred from homology"/>
<gene>
    <name evidence="10" type="ORF">FHS83_002829</name>
</gene>
<evidence type="ECO:0000259" key="9">
    <source>
        <dbReference type="PROSITE" id="PS50928"/>
    </source>
</evidence>
<protein>
    <submittedName>
        <fullName evidence="10">Putative spermidine/putrescine transport system permease protein</fullName>
    </submittedName>
</protein>
<dbReference type="Proteomes" id="UP000570514">
    <property type="component" value="Unassembled WGS sequence"/>
</dbReference>
<dbReference type="PROSITE" id="PS50928">
    <property type="entry name" value="ABC_TM1"/>
    <property type="match status" value="1"/>
</dbReference>
<keyword evidence="6 8" id="KW-1133">Transmembrane helix</keyword>
<reference evidence="10 11" key="1">
    <citation type="submission" date="2020-03" db="EMBL/GenBank/DDBJ databases">
        <title>Genomic Encyclopedia of Type Strains, Phase IV (KMG-IV): sequencing the most valuable type-strain genomes for metagenomic binning, comparative biology and taxonomic classification.</title>
        <authorList>
            <person name="Goeker M."/>
        </authorList>
    </citation>
    <scope>NUCLEOTIDE SEQUENCE [LARGE SCALE GENOMIC DNA]</scope>
    <source>
        <strain evidence="10 11">DSM 19867</strain>
    </source>
</reference>
<evidence type="ECO:0000256" key="6">
    <source>
        <dbReference type="ARBA" id="ARBA00022989"/>
    </source>
</evidence>
<accession>A0A846N2I0</accession>
<dbReference type="GO" id="GO:0055085">
    <property type="term" value="P:transmembrane transport"/>
    <property type="evidence" value="ECO:0007669"/>
    <property type="project" value="InterPro"/>
</dbReference>
<comment type="caution">
    <text evidence="10">The sequence shown here is derived from an EMBL/GenBank/DDBJ whole genome shotgun (WGS) entry which is preliminary data.</text>
</comment>
<evidence type="ECO:0000256" key="8">
    <source>
        <dbReference type="RuleBase" id="RU363032"/>
    </source>
</evidence>
<dbReference type="AlphaFoldDB" id="A0A846N2I0"/>
<evidence type="ECO:0000256" key="1">
    <source>
        <dbReference type="ARBA" id="ARBA00004429"/>
    </source>
</evidence>
<keyword evidence="4" id="KW-0997">Cell inner membrane</keyword>
<evidence type="ECO:0000256" key="2">
    <source>
        <dbReference type="ARBA" id="ARBA00022448"/>
    </source>
</evidence>
<dbReference type="EMBL" id="JAASRM010000001">
    <property type="protein sequence ID" value="NIK89511.1"/>
    <property type="molecule type" value="Genomic_DNA"/>
</dbReference>
<dbReference type="Pfam" id="PF00528">
    <property type="entry name" value="BPD_transp_1"/>
    <property type="match status" value="1"/>
</dbReference>
<feature type="transmembrane region" description="Helical" evidence="8">
    <location>
        <begin position="131"/>
        <end position="151"/>
    </location>
</feature>
<dbReference type="GO" id="GO:0005886">
    <property type="term" value="C:plasma membrane"/>
    <property type="evidence" value="ECO:0007669"/>
    <property type="project" value="UniProtKB-SubCell"/>
</dbReference>
<keyword evidence="3" id="KW-1003">Cell membrane</keyword>
<sequence>MTRTLRFFFLMTLASFLLTPLLIVAGVSLNNVQQIRFPPENASLTWYSYFFNDPDWMAAFINSLRIAILAALASVSIALPICYAIWKYASHVGALLDGLARLSFLLPAIVVSIVFLVFFSWLGIIGRLEDIVFSHAVVFATMPLATIGMGFRTIDPALIEAAALMGANESDVLRTVVRPIITPYVACGFVFVFIVSLNEYIIANMVSGFMIQTLPIKVFNSLRMGFQPTMCVGAVLFMLVGIGAFSLIAVIGDLPKLLGGKE</sequence>
<keyword evidence="7 8" id="KW-0472">Membrane</keyword>
<name>A0A846N2I0_9PROT</name>
<dbReference type="PANTHER" id="PTHR43357:SF4">
    <property type="entry name" value="INNER MEMBRANE ABC TRANSPORTER PERMEASE PROTEIN YDCV"/>
    <property type="match status" value="1"/>
</dbReference>
<dbReference type="CDD" id="cd06261">
    <property type="entry name" value="TM_PBP2"/>
    <property type="match status" value="1"/>
</dbReference>
<feature type="transmembrane region" description="Helical" evidence="8">
    <location>
        <begin position="231"/>
        <end position="252"/>
    </location>
</feature>
<evidence type="ECO:0000256" key="4">
    <source>
        <dbReference type="ARBA" id="ARBA00022519"/>
    </source>
</evidence>
<evidence type="ECO:0000256" key="7">
    <source>
        <dbReference type="ARBA" id="ARBA00023136"/>
    </source>
</evidence>
<dbReference type="RefSeq" id="WP_208414786.1">
    <property type="nucleotide sequence ID" value="NZ_BAAADC010000001.1"/>
</dbReference>
<organism evidence="10 11">
    <name type="scientific">Rhizomicrobium palustre</name>
    <dbReference type="NCBI Taxonomy" id="189966"/>
    <lineage>
        <taxon>Bacteria</taxon>
        <taxon>Pseudomonadati</taxon>
        <taxon>Pseudomonadota</taxon>
        <taxon>Alphaproteobacteria</taxon>
        <taxon>Micropepsales</taxon>
        <taxon>Micropepsaceae</taxon>
        <taxon>Rhizomicrobium</taxon>
    </lineage>
</organism>
<feature type="transmembrane region" description="Helical" evidence="8">
    <location>
        <begin position="7"/>
        <end position="29"/>
    </location>
</feature>
<keyword evidence="5 8" id="KW-0812">Transmembrane</keyword>
<evidence type="ECO:0000313" key="10">
    <source>
        <dbReference type="EMBL" id="NIK89511.1"/>
    </source>
</evidence>